<protein>
    <recommendedName>
        <fullName evidence="2">THIF-type NAD/FAD binding fold domain-containing protein</fullName>
    </recommendedName>
</protein>
<reference evidence="3" key="1">
    <citation type="submission" date="2019-03" db="EMBL/GenBank/DDBJ databases">
        <title>Long read genome sequence of the mycoparasitic Pythium oligandrum ATCC 38472 isolated from sugarbeet rhizosphere.</title>
        <authorList>
            <person name="Gaulin E."/>
        </authorList>
    </citation>
    <scope>NUCLEOTIDE SEQUENCE</scope>
    <source>
        <strain evidence="3">ATCC 38472_TT</strain>
    </source>
</reference>
<dbReference type="Pfam" id="PF00899">
    <property type="entry name" value="ThiF"/>
    <property type="match status" value="1"/>
</dbReference>
<dbReference type="OrthoDB" id="10265862at2759"/>
<dbReference type="CDD" id="cd00755">
    <property type="entry name" value="YgdL_like"/>
    <property type="match status" value="1"/>
</dbReference>
<proteinExistence type="predicted"/>
<organism evidence="3 4">
    <name type="scientific">Pythium oligandrum</name>
    <name type="common">Mycoparasitic fungus</name>
    <dbReference type="NCBI Taxonomy" id="41045"/>
    <lineage>
        <taxon>Eukaryota</taxon>
        <taxon>Sar</taxon>
        <taxon>Stramenopiles</taxon>
        <taxon>Oomycota</taxon>
        <taxon>Peronosporomycetes</taxon>
        <taxon>Pythiales</taxon>
        <taxon>Pythiaceae</taxon>
        <taxon>Pythium</taxon>
    </lineage>
</organism>
<dbReference type="EMBL" id="SPLM01000108">
    <property type="protein sequence ID" value="TMW60888.1"/>
    <property type="molecule type" value="Genomic_DNA"/>
</dbReference>
<dbReference type="GO" id="GO:0061503">
    <property type="term" value="F:tRNA threonylcarbamoyladenosine dehydratase"/>
    <property type="evidence" value="ECO:0007669"/>
    <property type="project" value="TreeGrafter"/>
</dbReference>
<evidence type="ECO:0000259" key="2">
    <source>
        <dbReference type="Pfam" id="PF00899"/>
    </source>
</evidence>
<dbReference type="GO" id="GO:0061504">
    <property type="term" value="P:cyclic threonylcarbamoyladenosine biosynthetic process"/>
    <property type="evidence" value="ECO:0007669"/>
    <property type="project" value="TreeGrafter"/>
</dbReference>
<dbReference type="AlphaFoldDB" id="A0A8K1CDA0"/>
<gene>
    <name evidence="3" type="ORF">Poli38472_000930</name>
</gene>
<accession>A0A8K1CDA0</accession>
<keyword evidence="4" id="KW-1185">Reference proteome</keyword>
<dbReference type="PANTHER" id="PTHR43267">
    <property type="entry name" value="TRNA THREONYLCARBAMOYLADENOSINE DEHYDRATASE"/>
    <property type="match status" value="1"/>
</dbReference>
<comment type="caution">
    <text evidence="3">The sequence shown here is derived from an EMBL/GenBank/DDBJ whole genome shotgun (WGS) entry which is preliminary data.</text>
</comment>
<evidence type="ECO:0000313" key="4">
    <source>
        <dbReference type="Proteomes" id="UP000794436"/>
    </source>
</evidence>
<dbReference type="GO" id="GO:0008641">
    <property type="term" value="F:ubiquitin-like modifier activating enzyme activity"/>
    <property type="evidence" value="ECO:0007669"/>
    <property type="project" value="InterPro"/>
</dbReference>
<feature type="domain" description="THIF-type NAD/FAD binding fold" evidence="2">
    <location>
        <begin position="65"/>
        <end position="300"/>
    </location>
</feature>
<dbReference type="PANTHER" id="PTHR43267:SF2">
    <property type="entry name" value="TRNA THREONYLCARBAMOYLADENOSINE DEHYDRATASE 1-RELATED"/>
    <property type="match status" value="1"/>
</dbReference>
<dbReference type="SUPFAM" id="SSF69572">
    <property type="entry name" value="Activating enzymes of the ubiquitin-like proteins"/>
    <property type="match status" value="1"/>
</dbReference>
<feature type="region of interest" description="Disordered" evidence="1">
    <location>
        <begin position="35"/>
        <end position="55"/>
    </location>
</feature>
<dbReference type="Gene3D" id="3.40.50.720">
    <property type="entry name" value="NAD(P)-binding Rossmann-like Domain"/>
    <property type="match status" value="1"/>
</dbReference>
<evidence type="ECO:0000313" key="3">
    <source>
        <dbReference type="EMBL" id="TMW60888.1"/>
    </source>
</evidence>
<dbReference type="InterPro" id="IPR035985">
    <property type="entry name" value="Ubiquitin-activating_enz"/>
</dbReference>
<dbReference type="InterPro" id="IPR045886">
    <property type="entry name" value="ThiF/MoeB/HesA"/>
</dbReference>
<name>A0A8K1CDA0_PYTOL</name>
<dbReference type="FunFam" id="3.40.50.720:FF:000449">
    <property type="entry name" value="Ubiquitin-activating enzyme (E1), putative"/>
    <property type="match status" value="1"/>
</dbReference>
<evidence type="ECO:0000256" key="1">
    <source>
        <dbReference type="SAM" id="MobiDB-lite"/>
    </source>
</evidence>
<sequence length="423" mass="46908">MVKVVGPVAAAFALGACAALAAQFAYGKLAKKQSKPAASRGESASRGTDEMEQELQHEQLSRIRTFFGEDGYVHIKDAFVIVVGVGGVGSHAAHMLARSGVGRMRLIDFDNVTLSSLNRHAVATRADVGIPKVTAMKKHLMETVPQCQIEDLPVMFDAACADELLEGNPTYVLDCIDDVKTKCALLEAVTKKNLKVITAMGAGGKSDPTRLQIGTMPDAVRDPLATKMRYFLRKRGVNTDNITTVYSSEKTVAALLPLDPEQRDKPQEFGSVEHMRLRVIPVLGTMPALFGQSMAAYVLCDLAKRPFTPEGVGKLSREQRHKLYHKLQERERRTGNPLELEKDELDFVYQEVWRGRSSVSGVRQGGRERLYLARWRPERPLRPDNVVFITTKELETLDKEGVDGFPTEVVQRIDAKLAEYGEW</sequence>
<dbReference type="InterPro" id="IPR000594">
    <property type="entry name" value="ThiF_NAD_FAD-bd"/>
</dbReference>
<dbReference type="PROSITE" id="PS51257">
    <property type="entry name" value="PROKAR_LIPOPROTEIN"/>
    <property type="match status" value="1"/>
</dbReference>
<dbReference type="Proteomes" id="UP000794436">
    <property type="component" value="Unassembled WGS sequence"/>
</dbReference>